<dbReference type="PANTHER" id="PTHR47338:SF20">
    <property type="entry name" value="ZN(II)2CYS6 TRANSCRIPTION FACTOR (EUROFUNG)"/>
    <property type="match status" value="1"/>
</dbReference>
<protein>
    <recommendedName>
        <fullName evidence="8">Transcription factor domain-containing protein</fullName>
    </recommendedName>
</protein>
<name>A0A9Q8PK78_PASFU</name>
<evidence type="ECO:0000256" key="1">
    <source>
        <dbReference type="ARBA" id="ARBA00004123"/>
    </source>
</evidence>
<dbReference type="PANTHER" id="PTHR47338">
    <property type="entry name" value="ZN(II)2CYS6 TRANSCRIPTION FACTOR (EUROFUNG)-RELATED"/>
    <property type="match status" value="1"/>
</dbReference>
<keyword evidence="3" id="KW-0805">Transcription regulation</keyword>
<dbReference type="OrthoDB" id="3862662at2759"/>
<dbReference type="RefSeq" id="XP_047768311.1">
    <property type="nucleotide sequence ID" value="XM_047912381.1"/>
</dbReference>
<evidence type="ECO:0000256" key="3">
    <source>
        <dbReference type="ARBA" id="ARBA00023015"/>
    </source>
</evidence>
<keyword evidence="2" id="KW-0479">Metal-binding</keyword>
<evidence type="ECO:0000256" key="5">
    <source>
        <dbReference type="ARBA" id="ARBA00023242"/>
    </source>
</evidence>
<dbReference type="AlphaFoldDB" id="A0A9Q8PK78"/>
<organism evidence="6 7">
    <name type="scientific">Passalora fulva</name>
    <name type="common">Tomato leaf mold</name>
    <name type="synonym">Cladosporium fulvum</name>
    <dbReference type="NCBI Taxonomy" id="5499"/>
    <lineage>
        <taxon>Eukaryota</taxon>
        <taxon>Fungi</taxon>
        <taxon>Dikarya</taxon>
        <taxon>Ascomycota</taxon>
        <taxon>Pezizomycotina</taxon>
        <taxon>Dothideomycetes</taxon>
        <taxon>Dothideomycetidae</taxon>
        <taxon>Mycosphaerellales</taxon>
        <taxon>Mycosphaerellaceae</taxon>
        <taxon>Fulvia</taxon>
    </lineage>
</organism>
<dbReference type="GeneID" id="71993111"/>
<keyword evidence="5" id="KW-0539">Nucleus</keyword>
<reference evidence="6" key="2">
    <citation type="journal article" date="2022" name="Microb. Genom.">
        <title>A chromosome-scale genome assembly of the tomato pathogen Cladosporium fulvum reveals a compartmentalized genome architecture and the presence of a dispensable chromosome.</title>
        <authorList>
            <person name="Zaccaron A.Z."/>
            <person name="Chen L.H."/>
            <person name="Samaras A."/>
            <person name="Stergiopoulos I."/>
        </authorList>
    </citation>
    <scope>NUCLEOTIDE SEQUENCE</scope>
    <source>
        <strain evidence="6">Race5_Kim</strain>
    </source>
</reference>
<evidence type="ECO:0000313" key="7">
    <source>
        <dbReference type="Proteomes" id="UP000756132"/>
    </source>
</evidence>
<dbReference type="KEGG" id="ffu:CLAFUR5_13233"/>
<evidence type="ECO:0000313" key="6">
    <source>
        <dbReference type="EMBL" id="UJO23945.1"/>
    </source>
</evidence>
<sequence>METMNSSSWKNAKLTRTETEERRRLWWAVIILDRCTHAGFRFRPLAIPSIAFDEIIPASHDDWDNGELAVNPLLVMSIESETLVSPYARACQAAHLLGRVCQHFNDHTNAEDCDIHFREAVQILRAEKALNVLVQQDALNNSQTLRLVSARALCISALLLLTDVHSCIEVDHVEAGGGNRGLRLELQQMAIDEAKATASETVSFAEELEAHITMHGVASVGPLVLNCLYPAAATFAWYHRETGSEAHYLKLLKLRHVLGLLKEQWPARSDYLDLLEGTGFTYTGAAFQ</sequence>
<comment type="subcellular location">
    <subcellularLocation>
        <location evidence="1">Nucleus</location>
    </subcellularLocation>
</comment>
<keyword evidence="4" id="KW-0804">Transcription</keyword>
<dbReference type="GO" id="GO:0046872">
    <property type="term" value="F:metal ion binding"/>
    <property type="evidence" value="ECO:0007669"/>
    <property type="project" value="UniProtKB-KW"/>
</dbReference>
<keyword evidence="7" id="KW-1185">Reference proteome</keyword>
<evidence type="ECO:0000256" key="2">
    <source>
        <dbReference type="ARBA" id="ARBA00022723"/>
    </source>
</evidence>
<dbReference type="CDD" id="cd12148">
    <property type="entry name" value="fungal_TF_MHR"/>
    <property type="match status" value="1"/>
</dbReference>
<evidence type="ECO:0008006" key="8">
    <source>
        <dbReference type="Google" id="ProtNLM"/>
    </source>
</evidence>
<dbReference type="OMA" id="CTHAGFR"/>
<evidence type="ECO:0000256" key="4">
    <source>
        <dbReference type="ARBA" id="ARBA00023163"/>
    </source>
</evidence>
<dbReference type="EMBL" id="CP090173">
    <property type="protein sequence ID" value="UJO23945.1"/>
    <property type="molecule type" value="Genomic_DNA"/>
</dbReference>
<dbReference type="Proteomes" id="UP000756132">
    <property type="component" value="Chromosome 11"/>
</dbReference>
<dbReference type="GO" id="GO:0000981">
    <property type="term" value="F:DNA-binding transcription factor activity, RNA polymerase II-specific"/>
    <property type="evidence" value="ECO:0007669"/>
    <property type="project" value="InterPro"/>
</dbReference>
<dbReference type="GO" id="GO:0005634">
    <property type="term" value="C:nucleus"/>
    <property type="evidence" value="ECO:0007669"/>
    <property type="project" value="UniProtKB-SubCell"/>
</dbReference>
<proteinExistence type="predicted"/>
<dbReference type="InterPro" id="IPR050815">
    <property type="entry name" value="TF_fung"/>
</dbReference>
<gene>
    <name evidence="6" type="ORF">CLAFUR5_13233</name>
</gene>
<reference evidence="6" key="1">
    <citation type="submission" date="2021-12" db="EMBL/GenBank/DDBJ databases">
        <authorList>
            <person name="Zaccaron A."/>
            <person name="Stergiopoulos I."/>
        </authorList>
    </citation>
    <scope>NUCLEOTIDE SEQUENCE</scope>
    <source>
        <strain evidence="6">Race5_Kim</strain>
    </source>
</reference>
<accession>A0A9Q8PK78</accession>